<dbReference type="PANTHER" id="PTHR43420">
    <property type="entry name" value="ACETYLTRANSFERASE"/>
    <property type="match status" value="1"/>
</dbReference>
<dbReference type="Proteomes" id="UP001501705">
    <property type="component" value="Unassembled WGS sequence"/>
</dbReference>
<gene>
    <name evidence="4" type="ORF">GCM10009804_63190</name>
</gene>
<evidence type="ECO:0000313" key="4">
    <source>
        <dbReference type="EMBL" id="GAA1598039.1"/>
    </source>
</evidence>
<proteinExistence type="predicted"/>
<dbReference type="PROSITE" id="PS51186">
    <property type="entry name" value="GNAT"/>
    <property type="match status" value="1"/>
</dbReference>
<dbReference type="SUPFAM" id="SSF55729">
    <property type="entry name" value="Acyl-CoA N-acyltransferases (Nat)"/>
    <property type="match status" value="1"/>
</dbReference>
<organism evidence="4 5">
    <name type="scientific">Kribbella hippodromi</name>
    <dbReference type="NCBI Taxonomy" id="434347"/>
    <lineage>
        <taxon>Bacteria</taxon>
        <taxon>Bacillati</taxon>
        <taxon>Actinomycetota</taxon>
        <taxon>Actinomycetes</taxon>
        <taxon>Propionibacteriales</taxon>
        <taxon>Kribbellaceae</taxon>
        <taxon>Kribbella</taxon>
    </lineage>
</organism>
<dbReference type="CDD" id="cd04301">
    <property type="entry name" value="NAT_SF"/>
    <property type="match status" value="1"/>
</dbReference>
<evidence type="ECO:0000256" key="1">
    <source>
        <dbReference type="ARBA" id="ARBA00022679"/>
    </source>
</evidence>
<dbReference type="PANTHER" id="PTHR43420:SF44">
    <property type="entry name" value="ACETYLTRANSFERASE YPEA"/>
    <property type="match status" value="1"/>
</dbReference>
<dbReference type="InterPro" id="IPR056935">
    <property type="entry name" value="Rv0428c-like_C"/>
</dbReference>
<keyword evidence="1" id="KW-0808">Transferase</keyword>
<dbReference type="EMBL" id="BAAAPH010000025">
    <property type="protein sequence ID" value="GAA1598039.1"/>
    <property type="molecule type" value="Genomic_DNA"/>
</dbReference>
<sequence length="259" mass="28023">MQFDPSGSSLGGVIAAARIDALMNEGWPAAYSTELDGWLVRRNAGVTLRANSVLPSSAPFDLGRALDYVENLYAAHDIAPSFQVGPAAQPGDLDAYLATRGYELRNPTLVMCATVSEVLANLPEPDATVNISAAPDDHWMDFWWSVDGRGGSAAQAAARQILNRSRALYAVIPSGPPVRAIGRLALVDDWAGLYCLAVDPNRRRLGLAQAIIHGLLHKATTLGTERVWLQVVESNAPARALYDRLGFQVASRYHYRVKT</sequence>
<dbReference type="Pfam" id="PF24553">
    <property type="entry name" value="Rv0428c_C"/>
    <property type="match status" value="1"/>
</dbReference>
<dbReference type="InterPro" id="IPR000182">
    <property type="entry name" value="GNAT_dom"/>
</dbReference>
<dbReference type="InterPro" id="IPR016181">
    <property type="entry name" value="Acyl_CoA_acyltransferase"/>
</dbReference>
<comment type="caution">
    <text evidence="4">The sequence shown here is derived from an EMBL/GenBank/DDBJ whole genome shotgun (WGS) entry which is preliminary data.</text>
</comment>
<protein>
    <submittedName>
        <fullName evidence="4">GNAT family N-acetyltransferase</fullName>
    </submittedName>
</protein>
<keyword evidence="5" id="KW-1185">Reference proteome</keyword>
<evidence type="ECO:0000256" key="2">
    <source>
        <dbReference type="ARBA" id="ARBA00023315"/>
    </source>
</evidence>
<evidence type="ECO:0000259" key="3">
    <source>
        <dbReference type="PROSITE" id="PS51186"/>
    </source>
</evidence>
<dbReference type="InterPro" id="IPR050680">
    <property type="entry name" value="YpeA/RimI_acetyltransf"/>
</dbReference>
<accession>A0ABN2E6L0</accession>
<name>A0ABN2E6L0_9ACTN</name>
<evidence type="ECO:0000313" key="5">
    <source>
        <dbReference type="Proteomes" id="UP001501705"/>
    </source>
</evidence>
<keyword evidence="2" id="KW-0012">Acyltransferase</keyword>
<dbReference type="Gene3D" id="3.40.630.30">
    <property type="match status" value="1"/>
</dbReference>
<feature type="domain" description="N-acetyltransferase" evidence="3">
    <location>
        <begin position="129"/>
        <end position="259"/>
    </location>
</feature>
<reference evidence="4 5" key="1">
    <citation type="journal article" date="2019" name="Int. J. Syst. Evol. Microbiol.">
        <title>The Global Catalogue of Microorganisms (GCM) 10K type strain sequencing project: providing services to taxonomists for standard genome sequencing and annotation.</title>
        <authorList>
            <consortium name="The Broad Institute Genomics Platform"/>
            <consortium name="The Broad Institute Genome Sequencing Center for Infectious Disease"/>
            <person name="Wu L."/>
            <person name="Ma J."/>
        </authorList>
    </citation>
    <scope>NUCLEOTIDE SEQUENCE [LARGE SCALE GENOMIC DNA]</scope>
    <source>
        <strain evidence="4 5">JCM 15572</strain>
    </source>
</reference>